<reference evidence="2" key="1">
    <citation type="submission" date="2021-01" db="UniProtKB">
        <authorList>
            <consortium name="EnsemblPlants"/>
        </authorList>
    </citation>
    <scope>IDENTIFICATION</scope>
</reference>
<keyword evidence="1" id="KW-1133">Transmembrane helix</keyword>
<organism evidence="2 3">
    <name type="scientific">Kalanchoe fedtschenkoi</name>
    <name type="common">Lavender scallops</name>
    <name type="synonym">South American air plant</name>
    <dbReference type="NCBI Taxonomy" id="63787"/>
    <lineage>
        <taxon>Eukaryota</taxon>
        <taxon>Viridiplantae</taxon>
        <taxon>Streptophyta</taxon>
        <taxon>Embryophyta</taxon>
        <taxon>Tracheophyta</taxon>
        <taxon>Spermatophyta</taxon>
        <taxon>Magnoliopsida</taxon>
        <taxon>eudicotyledons</taxon>
        <taxon>Gunneridae</taxon>
        <taxon>Pentapetalae</taxon>
        <taxon>Saxifragales</taxon>
        <taxon>Crassulaceae</taxon>
        <taxon>Kalanchoe</taxon>
    </lineage>
</organism>
<dbReference type="AlphaFoldDB" id="A0A7N0UPK8"/>
<evidence type="ECO:0000313" key="2">
    <source>
        <dbReference type="EnsemblPlants" id="Kaladp0075s0016.1.v1.1"/>
    </source>
</evidence>
<keyword evidence="3" id="KW-1185">Reference proteome</keyword>
<keyword evidence="1" id="KW-0472">Membrane</keyword>
<protein>
    <submittedName>
        <fullName evidence="2">Uncharacterized protein</fullName>
    </submittedName>
</protein>
<dbReference type="Gramene" id="Kaladp0075s0016.1.v1.1">
    <property type="protein sequence ID" value="Kaladp0075s0016.1.v1.1"/>
    <property type="gene ID" value="Kaladp0075s0016.v1.1"/>
</dbReference>
<name>A0A7N0UPK8_KALFE</name>
<proteinExistence type="predicted"/>
<dbReference type="EnsemblPlants" id="Kaladp0075s0016.1.v1.1">
    <property type="protein sequence ID" value="Kaladp0075s0016.1.v1.1"/>
    <property type="gene ID" value="Kaladp0075s0016.v1.1"/>
</dbReference>
<dbReference type="Proteomes" id="UP000594263">
    <property type="component" value="Unplaced"/>
</dbReference>
<evidence type="ECO:0000256" key="1">
    <source>
        <dbReference type="SAM" id="Phobius"/>
    </source>
</evidence>
<keyword evidence="1" id="KW-0812">Transmembrane</keyword>
<sequence length="98" mass="10831">MASDWRTKIGKVQPFVGKMMGGLSGRSNLAAWAVAGTLAYYLWVKPSQDLRKEQQEKAALAALTNSYKYAEAQKSNVQVLRKSLSAACCWCHITVCVF</sequence>
<dbReference type="OMA" id="WGRSMGK"/>
<dbReference type="PANTHER" id="PTHR37213:SF1">
    <property type="entry name" value="SUBTILISIN-LIKE PROTEASE"/>
    <property type="match status" value="1"/>
</dbReference>
<accession>A0A7N0UPK8</accession>
<dbReference type="PANTHER" id="PTHR37213">
    <property type="entry name" value="SUBTILISIN-LIKE PROTEASE"/>
    <property type="match status" value="1"/>
</dbReference>
<evidence type="ECO:0000313" key="3">
    <source>
        <dbReference type="Proteomes" id="UP000594263"/>
    </source>
</evidence>
<feature type="transmembrane region" description="Helical" evidence="1">
    <location>
        <begin position="29"/>
        <end position="44"/>
    </location>
</feature>